<organism evidence="2 3">
    <name type="scientific">Megasphaera hexanoica</name>
    <dbReference type="NCBI Taxonomy" id="1675036"/>
    <lineage>
        <taxon>Bacteria</taxon>
        <taxon>Bacillati</taxon>
        <taxon>Bacillota</taxon>
        <taxon>Negativicutes</taxon>
        <taxon>Veillonellales</taxon>
        <taxon>Veillonellaceae</taxon>
        <taxon>Megasphaera</taxon>
    </lineage>
</organism>
<dbReference type="EMBL" id="JBIEKR010000006">
    <property type="protein sequence ID" value="MFG6273247.1"/>
    <property type="molecule type" value="Genomic_DNA"/>
</dbReference>
<dbReference type="RefSeq" id="WP_113856221.1">
    <property type="nucleotide sequence ID" value="NZ_CP011940.1"/>
</dbReference>
<comment type="caution">
    <text evidence="2">The sequence shown here is derived from an EMBL/GenBank/DDBJ whole genome shotgun (WGS) entry which is preliminary data.</text>
</comment>
<evidence type="ECO:0000313" key="2">
    <source>
        <dbReference type="EMBL" id="MFG6273247.1"/>
    </source>
</evidence>
<proteinExistence type="predicted"/>
<dbReference type="Pfam" id="PF20038">
    <property type="entry name" value="HTH_59"/>
    <property type="match status" value="1"/>
</dbReference>
<protein>
    <submittedName>
        <fullName evidence="2">Helix-turn-helix domain-containing protein</fullName>
    </submittedName>
</protein>
<dbReference type="InterPro" id="IPR045403">
    <property type="entry name" value="HTH_59_Firmicutes_type"/>
</dbReference>
<gene>
    <name evidence="2" type="ORF">ACGTZG_08605</name>
</gene>
<evidence type="ECO:0000313" key="3">
    <source>
        <dbReference type="Proteomes" id="UP001605989"/>
    </source>
</evidence>
<evidence type="ECO:0000259" key="1">
    <source>
        <dbReference type="Pfam" id="PF20038"/>
    </source>
</evidence>
<accession>A0ABW7DPG0</accession>
<keyword evidence="3" id="KW-1185">Reference proteome</keyword>
<feature type="domain" description="Helix-turn-helix" evidence="1">
    <location>
        <begin position="1"/>
        <end position="65"/>
    </location>
</feature>
<reference evidence="2 3" key="1">
    <citation type="submission" date="2024-10" db="EMBL/GenBank/DDBJ databases">
        <authorList>
            <person name="Sang B.-I."/>
            <person name="Prabhaharan D."/>
        </authorList>
    </citation>
    <scope>NUCLEOTIDE SEQUENCE [LARGE SCALE GENOMIC DNA]</scope>
    <source>
        <strain evidence="2 3">MH</strain>
    </source>
</reference>
<dbReference type="Proteomes" id="UP001605989">
    <property type="component" value="Unassembled WGS sequence"/>
</dbReference>
<name>A0ABW7DPG0_9FIRM</name>
<sequence>MSALEDIMTAKEAAERWGLAPITVRQACTGYKKAPPRFINTEARKSAGTWLVTRAGMERLYGPEPKH</sequence>